<dbReference type="KEGG" id="tum:CBW65_15995"/>
<proteinExistence type="inferred from homology"/>
<gene>
    <name evidence="5" type="primary">sepF</name>
    <name evidence="7" type="ORF">CBW65_15995</name>
</gene>
<dbReference type="AlphaFoldDB" id="A0A1Y0ISH9"/>
<dbReference type="GO" id="GO:0005737">
    <property type="term" value="C:cytoplasm"/>
    <property type="evidence" value="ECO:0007669"/>
    <property type="project" value="UniProtKB-SubCell"/>
</dbReference>
<evidence type="ECO:0000256" key="4">
    <source>
        <dbReference type="ARBA" id="ARBA00044936"/>
    </source>
</evidence>
<feature type="region of interest" description="Disordered" evidence="6">
    <location>
        <begin position="1"/>
        <end position="37"/>
    </location>
</feature>
<dbReference type="GO" id="GO:0043093">
    <property type="term" value="P:FtsZ-dependent cytokinesis"/>
    <property type="evidence" value="ECO:0007669"/>
    <property type="project" value="UniProtKB-UniRule"/>
</dbReference>
<comment type="subcellular location">
    <subcellularLocation>
        <location evidence="5">Cytoplasm</location>
    </subcellularLocation>
    <text evidence="5">Localizes to the division site, in a FtsZ-dependent manner.</text>
</comment>
<keyword evidence="2 5" id="KW-0717">Septation</keyword>
<keyword evidence="1 5" id="KW-0132">Cell division</keyword>
<dbReference type="InterPro" id="IPR007561">
    <property type="entry name" value="Cell_div_SepF/SepF-rel"/>
</dbReference>
<evidence type="ECO:0000256" key="3">
    <source>
        <dbReference type="ARBA" id="ARBA00023306"/>
    </source>
</evidence>
<dbReference type="Pfam" id="PF04472">
    <property type="entry name" value="SepF"/>
    <property type="match status" value="1"/>
</dbReference>
<dbReference type="InterPro" id="IPR023052">
    <property type="entry name" value="Cell_div_SepF"/>
</dbReference>
<dbReference type="HAMAP" id="MF_01197">
    <property type="entry name" value="SepF"/>
    <property type="match status" value="1"/>
</dbReference>
<comment type="similarity">
    <text evidence="5">Belongs to the SepF family.</text>
</comment>
<comment type="function">
    <text evidence="4 5">Cell division protein that is part of the divisome complex and is recruited early to the Z-ring. Probably stimulates Z-ring formation, perhaps through the cross-linking of FtsZ protofilaments. Its function overlaps with FtsA.</text>
</comment>
<evidence type="ECO:0000313" key="8">
    <source>
        <dbReference type="Proteomes" id="UP000195437"/>
    </source>
</evidence>
<dbReference type="GO" id="GO:0000917">
    <property type="term" value="P:division septum assembly"/>
    <property type="evidence" value="ECO:0007669"/>
    <property type="project" value="UniProtKB-KW"/>
</dbReference>
<dbReference type="PANTHER" id="PTHR35798">
    <property type="entry name" value="CELL DIVISION PROTEIN SEPF"/>
    <property type="match status" value="1"/>
</dbReference>
<feature type="compositionally biased region" description="Basic and acidic residues" evidence="6">
    <location>
        <begin position="17"/>
        <end position="30"/>
    </location>
</feature>
<comment type="subunit">
    <text evidence="5">Homodimer. Interacts with FtsZ.</text>
</comment>
<name>A0A1Y0ISH9_9BACL</name>
<evidence type="ECO:0000256" key="1">
    <source>
        <dbReference type="ARBA" id="ARBA00022618"/>
    </source>
</evidence>
<keyword evidence="5" id="KW-0963">Cytoplasm</keyword>
<organism evidence="7 8">
    <name type="scientific">Tumebacillus avium</name>
    <dbReference type="NCBI Taxonomy" id="1903704"/>
    <lineage>
        <taxon>Bacteria</taxon>
        <taxon>Bacillati</taxon>
        <taxon>Bacillota</taxon>
        <taxon>Bacilli</taxon>
        <taxon>Bacillales</taxon>
        <taxon>Alicyclobacillaceae</taxon>
        <taxon>Tumebacillus</taxon>
    </lineage>
</organism>
<evidence type="ECO:0000256" key="6">
    <source>
        <dbReference type="SAM" id="MobiDB-lite"/>
    </source>
</evidence>
<sequence length="156" mass="17868">MFSKVMSFLGLVDEEPHEERREEEYEEHGHQQQAQSDGVVPLKRQGTVVSLHTQKQVRVYLSEPEKYDDAQAIADHLRNRRPVVVNLHKTSPDAAKRIVDFISGCTYALNGTMQKLGHNIFLCAPENVDIQGTITDMISDQQQQQQQQAHNKFQSR</sequence>
<dbReference type="Proteomes" id="UP000195437">
    <property type="component" value="Chromosome"/>
</dbReference>
<protein>
    <recommendedName>
        <fullName evidence="5">Cell division protein SepF</fullName>
    </recommendedName>
</protein>
<keyword evidence="3 5" id="KW-0131">Cell cycle</keyword>
<evidence type="ECO:0000256" key="2">
    <source>
        <dbReference type="ARBA" id="ARBA00023210"/>
    </source>
</evidence>
<dbReference type="EMBL" id="CP021434">
    <property type="protein sequence ID" value="ARU62323.1"/>
    <property type="molecule type" value="Genomic_DNA"/>
</dbReference>
<accession>A0A1Y0ISH9</accession>
<dbReference type="Gene3D" id="3.30.110.150">
    <property type="entry name" value="SepF-like protein"/>
    <property type="match status" value="1"/>
</dbReference>
<dbReference type="RefSeq" id="WP_087457685.1">
    <property type="nucleotide sequence ID" value="NZ_CP021434.1"/>
</dbReference>
<dbReference type="OrthoDB" id="9815206at2"/>
<keyword evidence="8" id="KW-1185">Reference proteome</keyword>
<dbReference type="PANTHER" id="PTHR35798:SF1">
    <property type="entry name" value="CELL DIVISION PROTEIN SEPF"/>
    <property type="match status" value="1"/>
</dbReference>
<evidence type="ECO:0000313" key="7">
    <source>
        <dbReference type="EMBL" id="ARU62323.1"/>
    </source>
</evidence>
<dbReference type="InterPro" id="IPR038594">
    <property type="entry name" value="SepF-like_sf"/>
</dbReference>
<reference evidence="8" key="1">
    <citation type="submission" date="2017-05" db="EMBL/GenBank/DDBJ databases">
        <authorList>
            <person name="Sung H."/>
        </authorList>
    </citation>
    <scope>NUCLEOTIDE SEQUENCE [LARGE SCALE GENOMIC DNA]</scope>
    <source>
        <strain evidence="8">AR23208</strain>
    </source>
</reference>
<evidence type="ECO:0000256" key="5">
    <source>
        <dbReference type="HAMAP-Rule" id="MF_01197"/>
    </source>
</evidence>